<dbReference type="RefSeq" id="WP_279951977.1">
    <property type="nucleotide sequence ID" value="NZ_BAABEN010000040.1"/>
</dbReference>
<name>A0ABW7I291_9ACTN</name>
<keyword evidence="4" id="KW-1185">Reference proteome</keyword>
<feature type="domain" description="Transglycosylase SLT" evidence="2">
    <location>
        <begin position="203"/>
        <end position="273"/>
    </location>
</feature>
<accession>A0ABW7I291</accession>
<dbReference type="Pfam" id="PF01464">
    <property type="entry name" value="SLT"/>
    <property type="match status" value="1"/>
</dbReference>
<sequence length="278" mass="29884">MSVFRVLDQFRVSGTTRMTGTHKFSAIGVVAATGAATLALGLAPAGAEETAPSAGPKPASAPVSLPVEPAAQAEDIATGQGGLRAQFSGSYQQAQADAREAAAEEKREAEKTEKARKEAEREAAADRDSTREKAADRSHDRGGWGSGGNWGERDEESLEQAYERERSEAASYPDNLDGWIREALAIMEREGIPGTYEGIHRNIMRESSGDPRAINNWDVNARNGIPSKGLLQVIQPTFDAYHVEGTKYDLYDPVANIVAACNYAADRYGSMDNVDSAY</sequence>
<feature type="compositionally biased region" description="Basic and acidic residues" evidence="1">
    <location>
        <begin position="97"/>
        <end position="142"/>
    </location>
</feature>
<gene>
    <name evidence="3" type="ORF">ACG5V6_28335</name>
</gene>
<dbReference type="Proteomes" id="UP001607069">
    <property type="component" value="Unassembled WGS sequence"/>
</dbReference>
<dbReference type="EMBL" id="JBIHMK010000218">
    <property type="protein sequence ID" value="MFH0252102.1"/>
    <property type="molecule type" value="Genomic_DNA"/>
</dbReference>
<evidence type="ECO:0000313" key="4">
    <source>
        <dbReference type="Proteomes" id="UP001607069"/>
    </source>
</evidence>
<dbReference type="Gene3D" id="1.10.530.10">
    <property type="match status" value="1"/>
</dbReference>
<dbReference type="SUPFAM" id="SSF53955">
    <property type="entry name" value="Lysozyme-like"/>
    <property type="match status" value="1"/>
</dbReference>
<reference evidence="3 4" key="1">
    <citation type="submission" date="2024-10" db="EMBL/GenBank/DDBJ databases">
        <authorList>
            <person name="Cho J.-C."/>
        </authorList>
    </citation>
    <scope>NUCLEOTIDE SEQUENCE [LARGE SCALE GENOMIC DNA]</scope>
    <source>
        <strain evidence="3 4">KCTC29696</strain>
    </source>
</reference>
<proteinExistence type="predicted"/>
<evidence type="ECO:0000313" key="3">
    <source>
        <dbReference type="EMBL" id="MFH0252102.1"/>
    </source>
</evidence>
<comment type="caution">
    <text evidence="3">The sequence shown here is derived from an EMBL/GenBank/DDBJ whole genome shotgun (WGS) entry which is preliminary data.</text>
</comment>
<dbReference type="InterPro" id="IPR023346">
    <property type="entry name" value="Lysozyme-like_dom_sf"/>
</dbReference>
<feature type="region of interest" description="Disordered" evidence="1">
    <location>
        <begin position="89"/>
        <end position="171"/>
    </location>
</feature>
<dbReference type="InterPro" id="IPR008258">
    <property type="entry name" value="Transglycosylase_SLT_dom_1"/>
</dbReference>
<evidence type="ECO:0000256" key="1">
    <source>
        <dbReference type="SAM" id="MobiDB-lite"/>
    </source>
</evidence>
<evidence type="ECO:0000259" key="2">
    <source>
        <dbReference type="Pfam" id="PF01464"/>
    </source>
</evidence>
<protein>
    <submittedName>
        <fullName evidence="3">Transglycosylase SLT domain-containing protein</fullName>
    </submittedName>
</protein>
<organism evidence="3 4">
    <name type="scientific">Streptomyces chitinivorans</name>
    <dbReference type="NCBI Taxonomy" id="1257027"/>
    <lineage>
        <taxon>Bacteria</taxon>
        <taxon>Bacillati</taxon>
        <taxon>Actinomycetota</taxon>
        <taxon>Actinomycetes</taxon>
        <taxon>Kitasatosporales</taxon>
        <taxon>Streptomycetaceae</taxon>
        <taxon>Streptomyces</taxon>
    </lineage>
</organism>